<feature type="transmembrane region" description="Helical" evidence="5">
    <location>
        <begin position="337"/>
        <end position="359"/>
    </location>
</feature>
<feature type="transmembrane region" description="Helical" evidence="5">
    <location>
        <begin position="58"/>
        <end position="77"/>
    </location>
</feature>
<feature type="transmembrane region" description="Helical" evidence="5">
    <location>
        <begin position="221"/>
        <end position="238"/>
    </location>
</feature>
<dbReference type="GO" id="GO:0016020">
    <property type="term" value="C:membrane"/>
    <property type="evidence" value="ECO:0007669"/>
    <property type="project" value="UniProtKB-SubCell"/>
</dbReference>
<evidence type="ECO:0000256" key="2">
    <source>
        <dbReference type="ARBA" id="ARBA00022692"/>
    </source>
</evidence>
<evidence type="ECO:0000256" key="5">
    <source>
        <dbReference type="SAM" id="Phobius"/>
    </source>
</evidence>
<evidence type="ECO:0000313" key="7">
    <source>
        <dbReference type="EMBL" id="RUT33464.1"/>
    </source>
</evidence>
<accession>A0A3S1DB45</accession>
<reference evidence="7 8" key="1">
    <citation type="submission" date="2018-12" db="EMBL/GenBank/DDBJ databases">
        <authorList>
            <person name="Sun L."/>
            <person name="Chen Z."/>
        </authorList>
    </citation>
    <scope>NUCLEOTIDE SEQUENCE [LARGE SCALE GENOMIC DNA]</scope>
    <source>
        <strain evidence="7 8">3-5-3</strain>
    </source>
</reference>
<dbReference type="Proteomes" id="UP000272464">
    <property type="component" value="Unassembled WGS sequence"/>
</dbReference>
<feature type="domain" description="O-antigen ligase-related" evidence="6">
    <location>
        <begin position="206"/>
        <end position="353"/>
    </location>
</feature>
<name>A0A3S1DB45_9BACL</name>
<dbReference type="InterPro" id="IPR007016">
    <property type="entry name" value="O-antigen_ligase-rel_domated"/>
</dbReference>
<organism evidence="7 8">
    <name type="scientific">Paenibacillus zeisoli</name>
    <dbReference type="NCBI Taxonomy" id="2496267"/>
    <lineage>
        <taxon>Bacteria</taxon>
        <taxon>Bacillati</taxon>
        <taxon>Bacillota</taxon>
        <taxon>Bacilli</taxon>
        <taxon>Bacillales</taxon>
        <taxon>Paenibacillaceae</taxon>
        <taxon>Paenibacillus</taxon>
    </lineage>
</organism>
<comment type="caution">
    <text evidence="7">The sequence shown here is derived from an EMBL/GenBank/DDBJ whole genome shotgun (WGS) entry which is preliminary data.</text>
</comment>
<feature type="transmembrane region" description="Helical" evidence="5">
    <location>
        <begin position="140"/>
        <end position="159"/>
    </location>
</feature>
<keyword evidence="4 5" id="KW-0472">Membrane</keyword>
<feature type="transmembrane region" description="Helical" evidence="5">
    <location>
        <begin position="89"/>
        <end position="105"/>
    </location>
</feature>
<gene>
    <name evidence="7" type="ORF">EJP77_07390</name>
</gene>
<protein>
    <recommendedName>
        <fullName evidence="6">O-antigen ligase-related domain-containing protein</fullName>
    </recommendedName>
</protein>
<keyword evidence="2 5" id="KW-0812">Transmembrane</keyword>
<dbReference type="InterPro" id="IPR051533">
    <property type="entry name" value="WaaL-like"/>
</dbReference>
<feature type="transmembrane region" description="Helical" evidence="5">
    <location>
        <begin position="32"/>
        <end position="49"/>
    </location>
</feature>
<evidence type="ECO:0000313" key="8">
    <source>
        <dbReference type="Proteomes" id="UP000272464"/>
    </source>
</evidence>
<feature type="transmembrane region" description="Helical" evidence="5">
    <location>
        <begin position="179"/>
        <end position="201"/>
    </location>
</feature>
<keyword evidence="8" id="KW-1185">Reference proteome</keyword>
<evidence type="ECO:0000256" key="4">
    <source>
        <dbReference type="ARBA" id="ARBA00023136"/>
    </source>
</evidence>
<evidence type="ECO:0000256" key="3">
    <source>
        <dbReference type="ARBA" id="ARBA00022989"/>
    </source>
</evidence>
<dbReference type="PANTHER" id="PTHR37422:SF17">
    <property type="entry name" value="O-ANTIGEN LIGASE"/>
    <property type="match status" value="1"/>
</dbReference>
<proteinExistence type="predicted"/>
<dbReference type="OrthoDB" id="2528549at2"/>
<dbReference type="EMBL" id="RZNX01000002">
    <property type="protein sequence ID" value="RUT33464.1"/>
    <property type="molecule type" value="Genomic_DNA"/>
</dbReference>
<sequence>MNVQLILIILLIFVILVFGVQCILQLGLKLDAGYVLGFSIFFDAIGYFYKQYIPINSLILLVGAPLLLVLIALFQQPAILKEMFSNEGLWLWVLFFGYCTVSFAWASMNSSGLSKELLLMTRAVIPGLYTYIVYKRHGKLSWTVVAMFGLAYAATHLLFGEYNPEYPGRLTLPGDNPIFNARISLMAAAVAIWGRNIPWLIRLATLGTALTSAFATQSRGPVASFVAANLLILAYFLYKKYKSGEFRKLKRYTAVIAGAALLAVSAAGLYADQLGQLVGSSRFTVLFSQSQLKGDDNFLGRMDLQIKAFEVFQDHPFFGSGLGGNTPPVQDEFPHNVIIEMASELGIAGLFMWGVAYLFSLWSARSHPVLMVLLLQSLGCALLSGDFGYNYEYMLIAFVSLVFVPARQREETGRSEEGALSYYRV</sequence>
<comment type="subcellular location">
    <subcellularLocation>
        <location evidence="1">Membrane</location>
        <topology evidence="1">Multi-pass membrane protein</topology>
    </subcellularLocation>
</comment>
<feature type="transmembrane region" description="Helical" evidence="5">
    <location>
        <begin position="390"/>
        <end position="406"/>
    </location>
</feature>
<evidence type="ECO:0000259" key="6">
    <source>
        <dbReference type="Pfam" id="PF04932"/>
    </source>
</evidence>
<keyword evidence="3 5" id="KW-1133">Transmembrane helix</keyword>
<dbReference type="PANTHER" id="PTHR37422">
    <property type="entry name" value="TEICHURONIC ACID BIOSYNTHESIS PROTEIN TUAE"/>
    <property type="match status" value="1"/>
</dbReference>
<dbReference type="RefSeq" id="WP_127198578.1">
    <property type="nucleotide sequence ID" value="NZ_RZNX01000002.1"/>
</dbReference>
<evidence type="ECO:0000256" key="1">
    <source>
        <dbReference type="ARBA" id="ARBA00004141"/>
    </source>
</evidence>
<feature type="transmembrane region" description="Helical" evidence="5">
    <location>
        <begin position="250"/>
        <end position="271"/>
    </location>
</feature>
<dbReference type="AlphaFoldDB" id="A0A3S1DB45"/>
<dbReference type="Pfam" id="PF04932">
    <property type="entry name" value="Wzy_C"/>
    <property type="match status" value="1"/>
</dbReference>